<organism evidence="6 7">
    <name type="scientific">Dorcoceras hygrometricum</name>
    <dbReference type="NCBI Taxonomy" id="472368"/>
    <lineage>
        <taxon>Eukaryota</taxon>
        <taxon>Viridiplantae</taxon>
        <taxon>Streptophyta</taxon>
        <taxon>Embryophyta</taxon>
        <taxon>Tracheophyta</taxon>
        <taxon>Spermatophyta</taxon>
        <taxon>Magnoliopsida</taxon>
        <taxon>eudicotyledons</taxon>
        <taxon>Gunneridae</taxon>
        <taxon>Pentapetalae</taxon>
        <taxon>asterids</taxon>
        <taxon>lamiids</taxon>
        <taxon>Lamiales</taxon>
        <taxon>Gesneriaceae</taxon>
        <taxon>Didymocarpoideae</taxon>
        <taxon>Trichosporeae</taxon>
        <taxon>Loxocarpinae</taxon>
        <taxon>Dorcoceras</taxon>
    </lineage>
</organism>
<evidence type="ECO:0000313" key="6">
    <source>
        <dbReference type="EMBL" id="KZV38168.1"/>
    </source>
</evidence>
<keyword evidence="7" id="KW-1185">Reference proteome</keyword>
<dbReference type="GO" id="GO:0008270">
    <property type="term" value="F:zinc ion binding"/>
    <property type="evidence" value="ECO:0007669"/>
    <property type="project" value="UniProtKB-KW"/>
</dbReference>
<name>A0A2Z7BWY3_9LAMI</name>
<dbReference type="InterPro" id="IPR018289">
    <property type="entry name" value="MULE_transposase_dom"/>
</dbReference>
<dbReference type="InterPro" id="IPR007527">
    <property type="entry name" value="Znf_SWIM"/>
</dbReference>
<keyword evidence="1" id="KW-0479">Metal-binding</keyword>
<evidence type="ECO:0000256" key="3">
    <source>
        <dbReference type="ARBA" id="ARBA00022833"/>
    </source>
</evidence>
<dbReference type="OrthoDB" id="1677172at2759"/>
<protein>
    <recommendedName>
        <fullName evidence="5">SWIM-type domain-containing protein</fullName>
    </recommendedName>
</protein>
<reference evidence="6 7" key="1">
    <citation type="journal article" date="2015" name="Proc. Natl. Acad. Sci. U.S.A.">
        <title>The resurrection genome of Boea hygrometrica: A blueprint for survival of dehydration.</title>
        <authorList>
            <person name="Xiao L."/>
            <person name="Yang G."/>
            <person name="Zhang L."/>
            <person name="Yang X."/>
            <person name="Zhao S."/>
            <person name="Ji Z."/>
            <person name="Zhou Q."/>
            <person name="Hu M."/>
            <person name="Wang Y."/>
            <person name="Chen M."/>
            <person name="Xu Y."/>
            <person name="Jin H."/>
            <person name="Xiao X."/>
            <person name="Hu G."/>
            <person name="Bao F."/>
            <person name="Hu Y."/>
            <person name="Wan P."/>
            <person name="Li L."/>
            <person name="Deng X."/>
            <person name="Kuang T."/>
            <person name="Xiang C."/>
            <person name="Zhu J.K."/>
            <person name="Oliver M.J."/>
            <person name="He Y."/>
        </authorList>
    </citation>
    <scope>NUCLEOTIDE SEQUENCE [LARGE SCALE GENOMIC DNA]</scope>
    <source>
        <strain evidence="7">cv. XS01</strain>
    </source>
</reference>
<dbReference type="SMART" id="SM00575">
    <property type="entry name" value="ZnF_PMZ"/>
    <property type="match status" value="1"/>
</dbReference>
<proteinExistence type="predicted"/>
<keyword evidence="2 4" id="KW-0863">Zinc-finger</keyword>
<dbReference type="Pfam" id="PF04434">
    <property type="entry name" value="SWIM"/>
    <property type="match status" value="1"/>
</dbReference>
<dbReference type="AlphaFoldDB" id="A0A2Z7BWY3"/>
<evidence type="ECO:0000259" key="5">
    <source>
        <dbReference type="PROSITE" id="PS50966"/>
    </source>
</evidence>
<feature type="domain" description="SWIM-type" evidence="5">
    <location>
        <begin position="240"/>
        <end position="278"/>
    </location>
</feature>
<gene>
    <name evidence="6" type="ORF">F511_38802</name>
</gene>
<sequence length="352" mass="41138">MRLLEIEYGGAEHVGCTERDISNFEKEQRDEQKGFDAETLIEFFESEKEKNSDFFFSYETDSEGRFFRCFWADHVSRGAYSVFGDVVVFDTTYSTNKYGMIVAPFVGVNHHHQTIVFGCGFLSDEKTESFVWLFNNFIESMPNGSPNVIITDQDPAITKAIAYVFPRTVHRFCLWPYTEHPKIKSNWPMERQMVKVYTRKKWLEFQRQMYESHGYYVQQNVVGDGCIYDIISFQSSSISKPRVLSHNQQMDYISCSCMKFEFEGIPCRHMLAFFRINQVFKLPEKYILKRWTRDAKVGGEHLLGQKNVGDNPEKCLMSRHSNLSYKVAMVIDNASLTDEGTDFLDEQLDYFC</sequence>
<dbReference type="PANTHER" id="PTHR47718">
    <property type="entry name" value="OS01G0519700 PROTEIN"/>
    <property type="match status" value="1"/>
</dbReference>
<accession>A0A2Z7BWY3</accession>
<evidence type="ECO:0000313" key="7">
    <source>
        <dbReference type="Proteomes" id="UP000250235"/>
    </source>
</evidence>
<dbReference type="PROSITE" id="PS50966">
    <property type="entry name" value="ZF_SWIM"/>
    <property type="match status" value="1"/>
</dbReference>
<dbReference type="InterPro" id="IPR006564">
    <property type="entry name" value="Znf_PMZ"/>
</dbReference>
<dbReference type="Proteomes" id="UP000250235">
    <property type="component" value="Unassembled WGS sequence"/>
</dbReference>
<evidence type="ECO:0000256" key="1">
    <source>
        <dbReference type="ARBA" id="ARBA00022723"/>
    </source>
</evidence>
<dbReference type="EMBL" id="KV002060">
    <property type="protein sequence ID" value="KZV38168.1"/>
    <property type="molecule type" value="Genomic_DNA"/>
</dbReference>
<dbReference type="Pfam" id="PF10551">
    <property type="entry name" value="MULE"/>
    <property type="match status" value="1"/>
</dbReference>
<keyword evidence="3" id="KW-0862">Zinc</keyword>
<evidence type="ECO:0000256" key="4">
    <source>
        <dbReference type="PROSITE-ProRule" id="PRU00325"/>
    </source>
</evidence>
<evidence type="ECO:0000256" key="2">
    <source>
        <dbReference type="ARBA" id="ARBA00022771"/>
    </source>
</evidence>